<accession>A0ACB8B0Y7</accession>
<gene>
    <name evidence="1" type="ORF">BV22DRAFT_1051507</name>
</gene>
<evidence type="ECO:0000313" key="2">
    <source>
        <dbReference type="Proteomes" id="UP000790709"/>
    </source>
</evidence>
<reference evidence="1" key="1">
    <citation type="journal article" date="2021" name="New Phytol.">
        <title>Evolutionary innovations through gain and loss of genes in the ectomycorrhizal Boletales.</title>
        <authorList>
            <person name="Wu G."/>
            <person name="Miyauchi S."/>
            <person name="Morin E."/>
            <person name="Kuo A."/>
            <person name="Drula E."/>
            <person name="Varga T."/>
            <person name="Kohler A."/>
            <person name="Feng B."/>
            <person name="Cao Y."/>
            <person name="Lipzen A."/>
            <person name="Daum C."/>
            <person name="Hundley H."/>
            <person name="Pangilinan J."/>
            <person name="Johnson J."/>
            <person name="Barry K."/>
            <person name="LaButti K."/>
            <person name="Ng V."/>
            <person name="Ahrendt S."/>
            <person name="Min B."/>
            <person name="Choi I.G."/>
            <person name="Park H."/>
            <person name="Plett J.M."/>
            <person name="Magnuson J."/>
            <person name="Spatafora J.W."/>
            <person name="Nagy L.G."/>
            <person name="Henrissat B."/>
            <person name="Grigoriev I.V."/>
            <person name="Yang Z.L."/>
            <person name="Xu J."/>
            <person name="Martin F.M."/>
        </authorList>
    </citation>
    <scope>NUCLEOTIDE SEQUENCE</scope>
    <source>
        <strain evidence="1">KUC20120723A-06</strain>
    </source>
</reference>
<protein>
    <submittedName>
        <fullName evidence="1">Uncharacterized protein</fullName>
    </submittedName>
</protein>
<dbReference type="Proteomes" id="UP000790709">
    <property type="component" value="Unassembled WGS sequence"/>
</dbReference>
<name>A0ACB8B0Y7_9AGAM</name>
<evidence type="ECO:0000313" key="1">
    <source>
        <dbReference type="EMBL" id="KAH7918783.1"/>
    </source>
</evidence>
<organism evidence="1 2">
    <name type="scientific">Leucogyrophana mollusca</name>
    <dbReference type="NCBI Taxonomy" id="85980"/>
    <lineage>
        <taxon>Eukaryota</taxon>
        <taxon>Fungi</taxon>
        <taxon>Dikarya</taxon>
        <taxon>Basidiomycota</taxon>
        <taxon>Agaricomycotina</taxon>
        <taxon>Agaricomycetes</taxon>
        <taxon>Agaricomycetidae</taxon>
        <taxon>Boletales</taxon>
        <taxon>Boletales incertae sedis</taxon>
        <taxon>Leucogyrophana</taxon>
    </lineage>
</organism>
<keyword evidence="2" id="KW-1185">Reference proteome</keyword>
<comment type="caution">
    <text evidence="1">The sequence shown here is derived from an EMBL/GenBank/DDBJ whole genome shotgun (WGS) entry which is preliminary data.</text>
</comment>
<proteinExistence type="predicted"/>
<sequence length="691" mass="76342">MCVGRIALEGGEAADIQAVDEIVGSKGITLSGDGTTHKNANYESRHIMLTTSTGEKVSRAIGVHSAINHTIKGVSMDYAEDQKKFVCLLLDVRSQADRETRGEKALLSLAHEKYKALLDELAGRTMFNAGGVESWRCLSDDEREAHSSMAINDFQLALSNTLMEPEKHHAPSVAKATWETISAAGGLEVWHGLLNGEREVHSSAALHAIHTKIGQKEFDGLSDIEKDATTFFVWAGCFMHKELNAFKGGYTRMSGYWKKHDLPGPAKLLNKDNAAAASTGPSAAKLRAIEVSERGAIKVLSLAGAIFCHKDDKKATVWIIRHRLLISFLGVIKDKKEKRTLTNIKKNVLTGLLDPETNSEMCPLAIYSQIITIPFMQQVRGPTREHTNILDLGPLLVKVIAHCTAIVADPDLVLAPDARYQTATLDGQPFERPEVFYAVQRLIPTLPHIQGLLVEFFQGAKDTWERFSSEFAAGGAIDQATNAQREQVWMKTTNNDNEGTLGTYRISARRAPRMTIDQFNARLRYKRNNTGSYIKNILHSSVDQKLLQKRAREKGSGGRQKKWRLAQAWYDQLVVAKKHEKDRCKQAKKDAADAKVAAVVPRLEVAAIPKMTVGQITLQLQWHRHFDPEVPPNSEIGMLKAGKVKVLEAAIERYNSGKARPCTRVACEVVEESGATDLASESGDGSDHDEF</sequence>
<dbReference type="EMBL" id="MU266735">
    <property type="protein sequence ID" value="KAH7918783.1"/>
    <property type="molecule type" value="Genomic_DNA"/>
</dbReference>